<dbReference type="GO" id="GO:0005886">
    <property type="term" value="C:plasma membrane"/>
    <property type="evidence" value="ECO:0007669"/>
    <property type="project" value="UniProtKB-SubCell"/>
</dbReference>
<dbReference type="NCBIfam" id="TIGR01528">
    <property type="entry name" value="NMN_trans_PnuC"/>
    <property type="match status" value="1"/>
</dbReference>
<comment type="function">
    <text evidence="1">Required for nicotinamide riboside transport across the inner membrane.</text>
</comment>
<organism evidence="10 11">
    <name type="scientific">Neoasaia chiangmaiensis</name>
    <dbReference type="NCBI Taxonomy" id="320497"/>
    <lineage>
        <taxon>Bacteria</taxon>
        <taxon>Pseudomonadati</taxon>
        <taxon>Pseudomonadota</taxon>
        <taxon>Alphaproteobacteria</taxon>
        <taxon>Acetobacterales</taxon>
        <taxon>Acetobacteraceae</taxon>
        <taxon>Neoasaia</taxon>
    </lineage>
</organism>
<keyword evidence="11" id="KW-1185">Reference proteome</keyword>
<evidence type="ECO:0000313" key="11">
    <source>
        <dbReference type="Proteomes" id="UP000188604"/>
    </source>
</evidence>
<dbReference type="STRING" id="320497.A0U93_11170"/>
<dbReference type="PANTHER" id="PTHR36122:SF2">
    <property type="entry name" value="NICOTINAMIDE RIBOSIDE TRANSPORTER PNUC"/>
    <property type="match status" value="1"/>
</dbReference>
<evidence type="ECO:0000256" key="1">
    <source>
        <dbReference type="ARBA" id="ARBA00002672"/>
    </source>
</evidence>
<sequence>MSSPEIAAAVLSALGVWLTARRWLVCWPVSLLASLLYGWVFMTARLYADMLLQAVFCAFLIYGWRHWNALPDIRPIEPPRRTAIRDILAGAVGALCWGLALAHWTDDPAPFTDAGLSAYSIVGQFWMARRYRACWLLWIIVDALYVWLFMTRALYPTAALYAGFIVLAADGWRAWRRRTI</sequence>
<evidence type="ECO:0000256" key="9">
    <source>
        <dbReference type="ARBA" id="ARBA00023136"/>
    </source>
</evidence>
<dbReference type="GO" id="GO:0034257">
    <property type="term" value="F:nicotinamide riboside transmembrane transporter activity"/>
    <property type="evidence" value="ECO:0007669"/>
    <property type="project" value="InterPro"/>
</dbReference>
<keyword evidence="10" id="KW-0808">Transferase</keyword>
<keyword evidence="9" id="KW-0472">Membrane</keyword>
<keyword evidence="7" id="KW-0812">Transmembrane</keyword>
<dbReference type="EMBL" id="CP014691">
    <property type="protein sequence ID" value="AQS88409.1"/>
    <property type="molecule type" value="Genomic_DNA"/>
</dbReference>
<keyword evidence="10" id="KW-0032">Aminotransferase</keyword>
<comment type="similarity">
    <text evidence="3">Belongs to the nicotinamide ribonucleoside (NR) uptake permease (TC 4.B.1) family.</text>
</comment>
<protein>
    <recommendedName>
        <fullName evidence="4">Nicotinamide riboside transporter PnuC</fullName>
    </recommendedName>
</protein>
<evidence type="ECO:0000256" key="6">
    <source>
        <dbReference type="ARBA" id="ARBA00022475"/>
    </source>
</evidence>
<evidence type="ECO:0000313" key="10">
    <source>
        <dbReference type="EMBL" id="AQS88409.1"/>
    </source>
</evidence>
<evidence type="ECO:0000256" key="8">
    <source>
        <dbReference type="ARBA" id="ARBA00022989"/>
    </source>
</evidence>
<evidence type="ECO:0000256" key="2">
    <source>
        <dbReference type="ARBA" id="ARBA00004651"/>
    </source>
</evidence>
<dbReference type="AlphaFoldDB" id="A0A1U9KRS5"/>
<comment type="subcellular location">
    <subcellularLocation>
        <location evidence="2">Cell membrane</location>
        <topology evidence="2">Multi-pass membrane protein</topology>
    </subcellularLocation>
</comment>
<dbReference type="Pfam" id="PF04973">
    <property type="entry name" value="NMN_transporter"/>
    <property type="match status" value="1"/>
</dbReference>
<dbReference type="GO" id="GO:0008483">
    <property type="term" value="F:transaminase activity"/>
    <property type="evidence" value="ECO:0007669"/>
    <property type="project" value="UniProtKB-KW"/>
</dbReference>
<dbReference type="OrthoDB" id="9791248at2"/>
<gene>
    <name evidence="10" type="ORF">A0U93_11170</name>
</gene>
<evidence type="ECO:0000256" key="5">
    <source>
        <dbReference type="ARBA" id="ARBA00022448"/>
    </source>
</evidence>
<dbReference type="KEGG" id="nch:A0U93_11170"/>
<evidence type="ECO:0000256" key="3">
    <source>
        <dbReference type="ARBA" id="ARBA00006669"/>
    </source>
</evidence>
<keyword evidence="6" id="KW-1003">Cell membrane</keyword>
<proteinExistence type="inferred from homology"/>
<dbReference type="Proteomes" id="UP000188604">
    <property type="component" value="Chromosome"/>
</dbReference>
<evidence type="ECO:0000256" key="4">
    <source>
        <dbReference type="ARBA" id="ARBA00017522"/>
    </source>
</evidence>
<reference evidence="10 11" key="1">
    <citation type="submission" date="2016-03" db="EMBL/GenBank/DDBJ databases">
        <title>Acetic acid bacteria sequencing.</title>
        <authorList>
            <person name="Brandt J."/>
            <person name="Jakob F."/>
            <person name="Vogel R.F."/>
        </authorList>
    </citation>
    <scope>NUCLEOTIDE SEQUENCE [LARGE SCALE GENOMIC DNA]</scope>
    <source>
        <strain evidence="10 11">NBRC 101099</strain>
    </source>
</reference>
<dbReference type="RefSeq" id="WP_077807439.1">
    <property type="nucleotide sequence ID" value="NZ_BJXS01000003.1"/>
</dbReference>
<dbReference type="PANTHER" id="PTHR36122">
    <property type="entry name" value="NICOTINAMIDE RIBOSIDE TRANSPORTER PNUC"/>
    <property type="match status" value="1"/>
</dbReference>
<name>A0A1U9KRS5_9PROT</name>
<keyword evidence="8" id="KW-1133">Transmembrane helix</keyword>
<dbReference type="InterPro" id="IPR006419">
    <property type="entry name" value="NMN_transpt_PnuC"/>
</dbReference>
<accession>A0A1U9KRS5</accession>
<keyword evidence="5" id="KW-0813">Transport</keyword>
<evidence type="ECO:0000256" key="7">
    <source>
        <dbReference type="ARBA" id="ARBA00022692"/>
    </source>
</evidence>